<protein>
    <recommendedName>
        <fullName evidence="8">High-affinity methionine permease</fullName>
    </recommendedName>
</protein>
<dbReference type="STRING" id="1116229.S3D892"/>
<keyword evidence="3 5" id="KW-1133">Transmembrane helix</keyword>
<feature type="transmembrane region" description="Helical" evidence="5">
    <location>
        <begin position="269"/>
        <end position="287"/>
    </location>
</feature>
<dbReference type="GO" id="GO:0015179">
    <property type="term" value="F:L-amino acid transmembrane transporter activity"/>
    <property type="evidence" value="ECO:0007669"/>
    <property type="project" value="TreeGrafter"/>
</dbReference>
<name>S3D892_GLAL2</name>
<feature type="transmembrane region" description="Helical" evidence="5">
    <location>
        <begin position="550"/>
        <end position="571"/>
    </location>
</feature>
<evidence type="ECO:0000256" key="3">
    <source>
        <dbReference type="ARBA" id="ARBA00022989"/>
    </source>
</evidence>
<dbReference type="OMA" id="VHVYIEY"/>
<evidence type="ECO:0000313" key="6">
    <source>
        <dbReference type="EMBL" id="EPE33329.1"/>
    </source>
</evidence>
<evidence type="ECO:0000256" key="2">
    <source>
        <dbReference type="ARBA" id="ARBA00022692"/>
    </source>
</evidence>
<dbReference type="Proteomes" id="UP000016922">
    <property type="component" value="Unassembled WGS sequence"/>
</dbReference>
<feature type="transmembrane region" description="Helical" evidence="5">
    <location>
        <begin position="218"/>
        <end position="240"/>
    </location>
</feature>
<gene>
    <name evidence="6" type="ORF">GLAREA_06341</name>
</gene>
<feature type="transmembrane region" description="Helical" evidence="5">
    <location>
        <begin position="51"/>
        <end position="70"/>
    </location>
</feature>
<dbReference type="PANTHER" id="PTHR11785:SF382">
    <property type="entry name" value="LOW-AFFINITY METHIONINE PERMEASE"/>
    <property type="match status" value="1"/>
</dbReference>
<dbReference type="AlphaFoldDB" id="S3D892"/>
<comment type="subcellular location">
    <subcellularLocation>
        <location evidence="1">Membrane</location>
        <topology evidence="1">Multi-pass membrane protein</topology>
    </subcellularLocation>
</comment>
<reference evidence="6 7" key="1">
    <citation type="journal article" date="2013" name="BMC Genomics">
        <title>Genomics-driven discovery of the pneumocandin biosynthetic gene cluster in the fungus Glarea lozoyensis.</title>
        <authorList>
            <person name="Chen L."/>
            <person name="Yue Q."/>
            <person name="Zhang X."/>
            <person name="Xiang M."/>
            <person name="Wang C."/>
            <person name="Li S."/>
            <person name="Che Y."/>
            <person name="Ortiz-Lopez F.J."/>
            <person name="Bills G.F."/>
            <person name="Liu X."/>
            <person name="An Z."/>
        </authorList>
    </citation>
    <scope>NUCLEOTIDE SEQUENCE [LARGE SCALE GENOMIC DNA]</scope>
    <source>
        <strain evidence="7">ATCC 20868 / MF5171</strain>
    </source>
</reference>
<dbReference type="GeneID" id="19465395"/>
<evidence type="ECO:0000256" key="4">
    <source>
        <dbReference type="ARBA" id="ARBA00023136"/>
    </source>
</evidence>
<keyword evidence="4 5" id="KW-0472">Membrane</keyword>
<dbReference type="PANTHER" id="PTHR11785">
    <property type="entry name" value="AMINO ACID TRANSPORTER"/>
    <property type="match status" value="1"/>
</dbReference>
<evidence type="ECO:0000313" key="7">
    <source>
        <dbReference type="Proteomes" id="UP000016922"/>
    </source>
</evidence>
<feature type="transmembrane region" description="Helical" evidence="5">
    <location>
        <begin position="357"/>
        <end position="378"/>
    </location>
</feature>
<feature type="transmembrane region" description="Helical" evidence="5">
    <location>
        <begin position="147"/>
        <end position="174"/>
    </location>
</feature>
<accession>S3D892</accession>
<dbReference type="RefSeq" id="XP_008079946.1">
    <property type="nucleotide sequence ID" value="XM_008081755.1"/>
</dbReference>
<organism evidence="6 7">
    <name type="scientific">Glarea lozoyensis (strain ATCC 20868 / MF5171)</name>
    <dbReference type="NCBI Taxonomy" id="1116229"/>
    <lineage>
        <taxon>Eukaryota</taxon>
        <taxon>Fungi</taxon>
        <taxon>Dikarya</taxon>
        <taxon>Ascomycota</taxon>
        <taxon>Pezizomycotina</taxon>
        <taxon>Leotiomycetes</taxon>
        <taxon>Helotiales</taxon>
        <taxon>Helotiaceae</taxon>
        <taxon>Glarea</taxon>
    </lineage>
</organism>
<feature type="transmembrane region" description="Helical" evidence="5">
    <location>
        <begin position="509"/>
        <end position="530"/>
    </location>
</feature>
<keyword evidence="7" id="KW-1185">Reference proteome</keyword>
<dbReference type="PIRSF" id="PIRSF006060">
    <property type="entry name" value="AA_transporter"/>
    <property type="match status" value="1"/>
</dbReference>
<dbReference type="Pfam" id="PF13520">
    <property type="entry name" value="AA_permease_2"/>
    <property type="match status" value="1"/>
</dbReference>
<dbReference type="OrthoDB" id="5982228at2759"/>
<evidence type="ECO:0000256" key="5">
    <source>
        <dbReference type="SAM" id="Phobius"/>
    </source>
</evidence>
<dbReference type="InterPro" id="IPR002293">
    <property type="entry name" value="AA/rel_permease1"/>
</dbReference>
<evidence type="ECO:0000256" key="1">
    <source>
        <dbReference type="ARBA" id="ARBA00004141"/>
    </source>
</evidence>
<dbReference type="GO" id="GO:0016020">
    <property type="term" value="C:membrane"/>
    <property type="evidence" value="ECO:0007669"/>
    <property type="project" value="UniProtKB-SubCell"/>
</dbReference>
<feature type="transmembrane region" description="Helical" evidence="5">
    <location>
        <begin position="82"/>
        <end position="105"/>
    </location>
</feature>
<feature type="transmembrane region" description="Helical" evidence="5">
    <location>
        <begin position="443"/>
        <end position="463"/>
    </location>
</feature>
<dbReference type="KEGG" id="glz:GLAREA_06341"/>
<dbReference type="EMBL" id="KE145358">
    <property type="protein sequence ID" value="EPE33329.1"/>
    <property type="molecule type" value="Genomic_DNA"/>
</dbReference>
<dbReference type="Gene3D" id="1.20.1740.10">
    <property type="entry name" value="Amino acid/polyamine transporter I"/>
    <property type="match status" value="1"/>
</dbReference>
<feature type="transmembrane region" description="Helical" evidence="5">
    <location>
        <begin position="186"/>
        <end position="206"/>
    </location>
</feature>
<feature type="transmembrane region" description="Helical" evidence="5">
    <location>
        <begin position="299"/>
        <end position="322"/>
    </location>
</feature>
<dbReference type="InterPro" id="IPR050598">
    <property type="entry name" value="AminoAcid_Transporter"/>
</dbReference>
<dbReference type="HOGENOM" id="CLU_013661_1_1_1"/>
<sequence>MVSMTQITDPRSDPRYPGDDDSSFNSAILDILPENIPNTIITKAPEERFRLGYWSVIALVVNRVIGTGIFNSPSTIMRGTRSVGVTLLFWLAGAIYTIAGTHLNIEFGLTTPRHKFEGVEQGIPRSGGTLNYLQYVFTWPAYRERTVLLVTCVFAAGYIIIGNMAGNCLIFGIRTLEAANVTVTNSGVRGLAVAAATLACLIHSFSRRGGIYLNNAFAFVKVLMLLLIIITGICAWAGAFDTKTYATQNMAVTNAFADAADDSYGYTKAFLAVLFAWSGFDQPNYVLGEIARPRKTMPVGTSIGVGIVCLLYLLVNVAYMIVVPKATQEESGKNVALAFMDLTFGTLSGDDNQSKRILSAFMAVSSFGNIVVMTFTAARVKQEIAKEGILPWAKFFGQSKNLSFGRFLMWIQSDKHSFINRRFHWLLKQPWLDPREHSQETPFGALFLHWCFTIIMILATINLSPTNAYGVLVDLYSYTFAAIFAFSIAIGMLKLRFSSRAQWRLKSSFNPFFSILAAMVFAIGSGYPIIAFWVPPNGKFAQQSTFSVSWYTAPTVAWSIMGLGLLWYLGFNLYAMRRARKDGVEFQVQKVPEFDRDPAPDGPPVQVHETVFLAWVAEEFTGQPQMEEEGRRRSRESF</sequence>
<evidence type="ECO:0008006" key="8">
    <source>
        <dbReference type="Google" id="ProtNLM"/>
    </source>
</evidence>
<keyword evidence="2 5" id="KW-0812">Transmembrane</keyword>
<feature type="transmembrane region" description="Helical" evidence="5">
    <location>
        <begin position="475"/>
        <end position="497"/>
    </location>
</feature>
<proteinExistence type="predicted"/>
<dbReference type="eggNOG" id="KOG1287">
    <property type="taxonomic scope" value="Eukaryota"/>
</dbReference>